<comment type="subcellular location">
    <subcellularLocation>
        <location evidence="2">Secreted</location>
    </subcellularLocation>
</comment>
<dbReference type="EC" id="3.2.1.78" evidence="4"/>
<dbReference type="eggNOG" id="ENOG502QTAQ">
    <property type="taxonomic scope" value="Eukaryota"/>
</dbReference>
<dbReference type="GO" id="GO:0000272">
    <property type="term" value="P:polysaccharide catabolic process"/>
    <property type="evidence" value="ECO:0007669"/>
    <property type="project" value="InterPro"/>
</dbReference>
<evidence type="ECO:0000256" key="8">
    <source>
        <dbReference type="SAM" id="SignalP"/>
    </source>
</evidence>
<keyword evidence="6 11" id="KW-0378">Hydrolase</keyword>
<dbReference type="EMBL" id="CM001220">
    <property type="protein sequence ID" value="AES88050.1"/>
    <property type="molecule type" value="Genomic_DNA"/>
</dbReference>
<dbReference type="STRING" id="3880.G7JVU5"/>
<dbReference type="OrthoDB" id="1404838at2759"/>
<dbReference type="Proteomes" id="UP000002051">
    <property type="component" value="Chromosome 4"/>
</dbReference>
<evidence type="ECO:0000256" key="4">
    <source>
        <dbReference type="ARBA" id="ARBA00012706"/>
    </source>
</evidence>
<reference evidence="10 13" key="2">
    <citation type="journal article" date="2014" name="BMC Genomics">
        <title>An improved genome release (version Mt4.0) for the model legume Medicago truncatula.</title>
        <authorList>
            <person name="Tang H."/>
            <person name="Krishnakumar V."/>
            <person name="Bidwell S."/>
            <person name="Rosen B."/>
            <person name="Chan A."/>
            <person name="Zhou S."/>
            <person name="Gentzbittel L."/>
            <person name="Childs K.L."/>
            <person name="Yandell M."/>
            <person name="Gundlach H."/>
            <person name="Mayer K.F."/>
            <person name="Schwartz D.C."/>
            <person name="Town C.D."/>
        </authorList>
    </citation>
    <scope>GENOME REANNOTATION</scope>
    <source>
        <strain evidence="12 13">cv. Jemalong A17</strain>
    </source>
</reference>
<dbReference type="Proteomes" id="UP000265566">
    <property type="component" value="Chromosome 4"/>
</dbReference>
<keyword evidence="7 11" id="KW-0326">Glycosidase</keyword>
<keyword evidence="13" id="KW-1185">Reference proteome</keyword>
<evidence type="ECO:0000256" key="2">
    <source>
        <dbReference type="ARBA" id="ARBA00004613"/>
    </source>
</evidence>
<feature type="signal peptide" evidence="8">
    <location>
        <begin position="1"/>
        <end position="25"/>
    </location>
</feature>
<evidence type="ECO:0000256" key="3">
    <source>
        <dbReference type="ARBA" id="ARBA00005641"/>
    </source>
</evidence>
<reference evidence="11" key="4">
    <citation type="journal article" date="2018" name="Nat. Plants">
        <title>Whole-genome landscape of Medicago truncatula symbiotic genes.</title>
        <authorList>
            <person name="Pecrix Y."/>
            <person name="Gamas P."/>
            <person name="Carrere S."/>
        </authorList>
    </citation>
    <scope>NUCLEOTIDE SEQUENCE</scope>
    <source>
        <tissue evidence="11">Leaves</tissue>
    </source>
</reference>
<reference evidence="12" key="3">
    <citation type="submission" date="2015-04" db="UniProtKB">
        <authorList>
            <consortium name="EnsemblPlants"/>
        </authorList>
    </citation>
    <scope>IDENTIFICATION</scope>
    <source>
        <strain evidence="12">cv. Jemalong A17</strain>
    </source>
</reference>
<keyword evidence="5" id="KW-0964">Secreted</keyword>
<dbReference type="PANTHER" id="PTHR31451:SF53">
    <property type="entry name" value="MANNAN ENDO-1,4-BETA-MANNOSIDASE"/>
    <property type="match status" value="1"/>
</dbReference>
<evidence type="ECO:0000313" key="12">
    <source>
        <dbReference type="EnsemblPlants" id="AES88050"/>
    </source>
</evidence>
<dbReference type="SUPFAM" id="SSF51445">
    <property type="entry name" value="(Trans)glycosidases"/>
    <property type="match status" value="1"/>
</dbReference>
<accession>G7JVU5</accession>
<dbReference type="InterPro" id="IPR045053">
    <property type="entry name" value="MAN-like"/>
</dbReference>
<dbReference type="GO" id="GO:0016985">
    <property type="term" value="F:mannan endo-1,4-beta-mannosidase activity"/>
    <property type="evidence" value="ECO:0000318"/>
    <property type="project" value="GO_Central"/>
</dbReference>
<dbReference type="Gramene" id="rna22202">
    <property type="protein sequence ID" value="RHN60014.1"/>
    <property type="gene ID" value="gene22202"/>
</dbReference>
<dbReference type="AlphaFoldDB" id="G7JVU5"/>
<dbReference type="HOGENOM" id="CLU_031603_0_0_1"/>
<evidence type="ECO:0000256" key="7">
    <source>
        <dbReference type="ARBA" id="ARBA00023295"/>
    </source>
</evidence>
<dbReference type="PROSITE" id="PS51257">
    <property type="entry name" value="PROKAR_LIPOPROTEIN"/>
    <property type="match status" value="1"/>
</dbReference>
<comment type="similarity">
    <text evidence="3">Belongs to the glycosyl hydrolase 5 (cellulase A) family.</text>
</comment>
<keyword evidence="8" id="KW-0732">Signal</keyword>
<evidence type="ECO:0000256" key="6">
    <source>
        <dbReference type="ARBA" id="ARBA00022801"/>
    </source>
</evidence>
<dbReference type="InterPro" id="IPR017853">
    <property type="entry name" value="GH"/>
</dbReference>
<name>G7JVU5_MEDTR</name>
<evidence type="ECO:0000256" key="1">
    <source>
        <dbReference type="ARBA" id="ARBA00001678"/>
    </source>
</evidence>
<dbReference type="PaxDb" id="3880-AES88050"/>
<evidence type="ECO:0000313" key="13">
    <source>
        <dbReference type="Proteomes" id="UP000002051"/>
    </source>
</evidence>
<evidence type="ECO:0000256" key="5">
    <source>
        <dbReference type="ARBA" id="ARBA00022525"/>
    </source>
</evidence>
<evidence type="ECO:0000313" key="10">
    <source>
        <dbReference type="EMBL" id="AES88050.1"/>
    </source>
</evidence>
<feature type="chain" id="PRO_5014573169" description="mannan endo-1,4-beta-mannosidase" evidence="8">
    <location>
        <begin position="26"/>
        <end position="411"/>
    </location>
</feature>
<dbReference type="KEGG" id="mtr:11443933"/>
<feature type="domain" description="Glycoside hydrolase family 5" evidence="9">
    <location>
        <begin position="33"/>
        <end position="365"/>
    </location>
</feature>
<reference evidence="10 13" key="1">
    <citation type="journal article" date="2011" name="Nature">
        <title>The Medicago genome provides insight into the evolution of rhizobial symbioses.</title>
        <authorList>
            <person name="Young N.D."/>
            <person name="Debelle F."/>
            <person name="Oldroyd G.E."/>
            <person name="Geurts R."/>
            <person name="Cannon S.B."/>
            <person name="Udvardi M.K."/>
            <person name="Benedito V.A."/>
            <person name="Mayer K.F."/>
            <person name="Gouzy J."/>
            <person name="Schoof H."/>
            <person name="Van de Peer Y."/>
            <person name="Proost S."/>
            <person name="Cook D.R."/>
            <person name="Meyers B.C."/>
            <person name="Spannagl M."/>
            <person name="Cheung F."/>
            <person name="De Mita S."/>
            <person name="Krishnakumar V."/>
            <person name="Gundlach H."/>
            <person name="Zhou S."/>
            <person name="Mudge J."/>
            <person name="Bharti A.K."/>
            <person name="Murray J.D."/>
            <person name="Naoumkina M.A."/>
            <person name="Rosen B."/>
            <person name="Silverstein K.A."/>
            <person name="Tang H."/>
            <person name="Rombauts S."/>
            <person name="Zhao P.X."/>
            <person name="Zhou P."/>
            <person name="Barbe V."/>
            <person name="Bardou P."/>
            <person name="Bechner M."/>
            <person name="Bellec A."/>
            <person name="Berger A."/>
            <person name="Berges H."/>
            <person name="Bidwell S."/>
            <person name="Bisseling T."/>
            <person name="Choisne N."/>
            <person name="Couloux A."/>
            <person name="Denny R."/>
            <person name="Deshpande S."/>
            <person name="Dai X."/>
            <person name="Doyle J.J."/>
            <person name="Dudez A.M."/>
            <person name="Farmer A.D."/>
            <person name="Fouteau S."/>
            <person name="Franken C."/>
            <person name="Gibelin C."/>
            <person name="Gish J."/>
            <person name="Goldstein S."/>
            <person name="Gonzalez A.J."/>
            <person name="Green P.J."/>
            <person name="Hallab A."/>
            <person name="Hartog M."/>
            <person name="Hua A."/>
            <person name="Humphray S.J."/>
            <person name="Jeong D.H."/>
            <person name="Jing Y."/>
            <person name="Jocker A."/>
            <person name="Kenton S.M."/>
            <person name="Kim D.J."/>
            <person name="Klee K."/>
            <person name="Lai H."/>
            <person name="Lang C."/>
            <person name="Lin S."/>
            <person name="Macmil S.L."/>
            <person name="Magdelenat G."/>
            <person name="Matthews L."/>
            <person name="McCorrison J."/>
            <person name="Monaghan E.L."/>
            <person name="Mun J.H."/>
            <person name="Najar F.Z."/>
            <person name="Nicholson C."/>
            <person name="Noirot C."/>
            <person name="O'Bleness M."/>
            <person name="Paule C.R."/>
            <person name="Poulain J."/>
            <person name="Prion F."/>
            <person name="Qin B."/>
            <person name="Qu C."/>
            <person name="Retzel E.F."/>
            <person name="Riddle C."/>
            <person name="Sallet E."/>
            <person name="Samain S."/>
            <person name="Samson N."/>
            <person name="Sanders I."/>
            <person name="Saurat O."/>
            <person name="Scarpelli C."/>
            <person name="Schiex T."/>
            <person name="Segurens B."/>
            <person name="Severin A.J."/>
            <person name="Sherrier D.J."/>
            <person name="Shi R."/>
            <person name="Sims S."/>
            <person name="Singer S.R."/>
            <person name="Sinharoy S."/>
            <person name="Sterck L."/>
            <person name="Viollet A."/>
            <person name="Wang B.B."/>
            <person name="Wang K."/>
            <person name="Wang M."/>
            <person name="Wang X."/>
            <person name="Warfsmann J."/>
            <person name="Weissenbach J."/>
            <person name="White D.D."/>
            <person name="White J.D."/>
            <person name="Wiley G.B."/>
            <person name="Wincker P."/>
            <person name="Xing Y."/>
            <person name="Yang L."/>
            <person name="Yao Z."/>
            <person name="Ying F."/>
            <person name="Zhai J."/>
            <person name="Zhou L."/>
            <person name="Zuber A."/>
            <person name="Denarie J."/>
            <person name="Dixon R.A."/>
            <person name="May G.D."/>
            <person name="Schwartz D.C."/>
            <person name="Rogers J."/>
            <person name="Quetier F."/>
            <person name="Town C.D."/>
            <person name="Roe B.A."/>
        </authorList>
    </citation>
    <scope>NUCLEOTIDE SEQUENCE [LARGE SCALE GENOMIC DNA]</scope>
    <source>
        <strain evidence="10">A17</strain>
        <strain evidence="12 13">cv. Jemalong A17</strain>
    </source>
</reference>
<protein>
    <recommendedName>
        <fullName evidence="4">mannan endo-1,4-beta-mannosidase</fullName>
        <ecNumber evidence="4">3.2.1.78</ecNumber>
    </recommendedName>
</protein>
<organism evidence="10 13">
    <name type="scientific">Medicago truncatula</name>
    <name type="common">Barrel medic</name>
    <name type="synonym">Medicago tribuloides</name>
    <dbReference type="NCBI Taxonomy" id="3880"/>
    <lineage>
        <taxon>Eukaryota</taxon>
        <taxon>Viridiplantae</taxon>
        <taxon>Streptophyta</taxon>
        <taxon>Embryophyta</taxon>
        <taxon>Tracheophyta</taxon>
        <taxon>Spermatophyta</taxon>
        <taxon>Magnoliopsida</taxon>
        <taxon>eudicotyledons</taxon>
        <taxon>Gunneridae</taxon>
        <taxon>Pentapetalae</taxon>
        <taxon>rosids</taxon>
        <taxon>fabids</taxon>
        <taxon>Fabales</taxon>
        <taxon>Fabaceae</taxon>
        <taxon>Papilionoideae</taxon>
        <taxon>50 kb inversion clade</taxon>
        <taxon>NPAAA clade</taxon>
        <taxon>Hologalegina</taxon>
        <taxon>IRL clade</taxon>
        <taxon>Trifolieae</taxon>
        <taxon>Medicago</taxon>
    </lineage>
</organism>
<gene>
    <name evidence="12" type="primary">11443933</name>
    <name evidence="10" type="ordered locus">MTR_4g043760</name>
    <name evidence="11" type="ORF">MtrunA17_Chr4g0020521</name>
</gene>
<sequence length="411" mass="46670">MTSIIKNLFSIYMVFHLISTLACEARSLRVTPNFVQRKGTEFMLNGSPFLFNGFNSYWMMNVASDPNQRYRVSNVFQKASAAGLTICRTWAFSDGGNQSLQISPGLYNEQMFQALDFVIGEAKKNGVRLILSLVNNYKDFGGRPQYVEWANSTGIPVNNDDDFYTNHVIKGYYKNHVKTVLTRINTITKIAYKDEPTIMAWELINEPRCQVDYSGKIINEWVKEMAPYVKSIDKKHLLEVGLEGFYGDSIPDRKQYNPGFQVGSDFVSNNLVKDIDFGTIHAYPDNWLAGQNDTMQMEFMQRWITSHLQDSRTILKKPLVFTEFGMSKNDSGYSIEARDSFMNTVYSSIYSLAQNGGTFAGGLVWQLLDEGMDSYDDGYEIVLTQNPSTSSVISQQSSKMIALEHTLSNKH</sequence>
<dbReference type="EMBL" id="PSQE01000004">
    <property type="protein sequence ID" value="RHN60014.1"/>
    <property type="molecule type" value="Genomic_DNA"/>
</dbReference>
<dbReference type="Gene3D" id="3.20.20.80">
    <property type="entry name" value="Glycosidases"/>
    <property type="match status" value="1"/>
</dbReference>
<dbReference type="EnsemblPlants" id="AES88050">
    <property type="protein sequence ID" value="AES88050"/>
    <property type="gene ID" value="MTR_4g043760"/>
</dbReference>
<evidence type="ECO:0000313" key="11">
    <source>
        <dbReference type="EMBL" id="RHN60014.1"/>
    </source>
</evidence>
<dbReference type="PANTHER" id="PTHR31451">
    <property type="match status" value="1"/>
</dbReference>
<dbReference type="FunFam" id="3.20.20.80:FF:000012">
    <property type="entry name" value="Mannan endo-1,4-beta-mannosidase 6"/>
    <property type="match status" value="1"/>
</dbReference>
<dbReference type="GO" id="GO:0005576">
    <property type="term" value="C:extracellular region"/>
    <property type="evidence" value="ECO:0007669"/>
    <property type="project" value="UniProtKB-SubCell"/>
</dbReference>
<dbReference type="OMA" id="GMTYKDD"/>
<proteinExistence type="inferred from homology"/>
<dbReference type="Pfam" id="PF26410">
    <property type="entry name" value="GH5_mannosidase"/>
    <property type="match status" value="1"/>
</dbReference>
<dbReference type="InterPro" id="IPR001547">
    <property type="entry name" value="Glyco_hydro_5"/>
</dbReference>
<comment type="catalytic activity">
    <reaction evidence="1">
        <text>Random hydrolysis of (1-&gt;4)-beta-D-mannosidic linkages in mannans, galactomannans and glucomannans.</text>
        <dbReference type="EC" id="3.2.1.78"/>
    </reaction>
</comment>
<evidence type="ECO:0000259" key="9">
    <source>
        <dbReference type="Pfam" id="PF26410"/>
    </source>
</evidence>